<dbReference type="Gene3D" id="3.40.50.1000">
    <property type="entry name" value="HAD superfamily/HAD-like"/>
    <property type="match status" value="1"/>
</dbReference>
<evidence type="ECO:0000256" key="1">
    <source>
        <dbReference type="ARBA" id="ARBA00009589"/>
    </source>
</evidence>
<dbReference type="RefSeq" id="WP_151860605.1">
    <property type="nucleotide sequence ID" value="NZ_WBZC01000015.1"/>
</dbReference>
<dbReference type="SUPFAM" id="SSF56784">
    <property type="entry name" value="HAD-like"/>
    <property type="match status" value="1"/>
</dbReference>
<dbReference type="InterPro" id="IPR010708">
    <property type="entry name" value="5'(3')-deoxyribonucleotidase"/>
</dbReference>
<dbReference type="Pfam" id="PF06941">
    <property type="entry name" value="NT5C"/>
    <property type="match status" value="1"/>
</dbReference>
<comment type="similarity">
    <text evidence="1 3">Belongs to the 5'(3')-deoxyribonucleotidase family.</text>
</comment>
<accession>A0A6I0F0F1</accession>
<dbReference type="EMBL" id="WBZC01000015">
    <property type="protein sequence ID" value="KAB3535758.1"/>
    <property type="molecule type" value="Genomic_DNA"/>
</dbReference>
<dbReference type="PIRSF" id="PIRSF021362">
    <property type="entry name" value="UCP021362_HAD"/>
    <property type="match status" value="1"/>
</dbReference>
<feature type="active site" description="Nucleophile" evidence="4">
    <location>
        <position position="9"/>
    </location>
</feature>
<evidence type="ECO:0000256" key="4">
    <source>
        <dbReference type="PIRSR" id="PIRSR610708-1"/>
    </source>
</evidence>
<dbReference type="Proteomes" id="UP000432715">
    <property type="component" value="Unassembled WGS sequence"/>
</dbReference>
<reference evidence="5 6" key="1">
    <citation type="submission" date="2019-10" db="EMBL/GenBank/DDBJ databases">
        <title>Alkaliphilus serpentinus sp. nov. and Alkaliphilus pronyensis sp. nov., two novel anaerobic alkaliphilic species isolated from the serpentinized-hosted hydrothermal field of the Prony Bay (New Caledonia).</title>
        <authorList>
            <person name="Postec A."/>
        </authorList>
    </citation>
    <scope>NUCLEOTIDE SEQUENCE [LARGE SCALE GENOMIC DNA]</scope>
    <source>
        <strain evidence="5 6">LacV</strain>
    </source>
</reference>
<dbReference type="GO" id="GO:0009264">
    <property type="term" value="P:deoxyribonucleotide catabolic process"/>
    <property type="evidence" value="ECO:0007669"/>
    <property type="project" value="InterPro"/>
</dbReference>
<name>A0A6I0F0F1_9FIRM</name>
<dbReference type="PANTHER" id="PTHR35134:SF2">
    <property type="entry name" value="NUCLEOTIDASE YQFW-RELATED"/>
    <property type="match status" value="1"/>
</dbReference>
<organism evidence="5 6">
    <name type="scientific">Alkaliphilus pronyensis</name>
    <dbReference type="NCBI Taxonomy" id="1482732"/>
    <lineage>
        <taxon>Bacteria</taxon>
        <taxon>Bacillati</taxon>
        <taxon>Bacillota</taxon>
        <taxon>Clostridia</taxon>
        <taxon>Peptostreptococcales</taxon>
        <taxon>Natronincolaceae</taxon>
        <taxon>Alkaliphilus</taxon>
    </lineage>
</organism>
<dbReference type="GO" id="GO:0008253">
    <property type="term" value="F:5'-nucleotidase activity"/>
    <property type="evidence" value="ECO:0007669"/>
    <property type="project" value="InterPro"/>
</dbReference>
<evidence type="ECO:0000256" key="2">
    <source>
        <dbReference type="ARBA" id="ARBA00022801"/>
    </source>
</evidence>
<keyword evidence="2 3" id="KW-0378">Hydrolase</keyword>
<dbReference type="EC" id="3.1.3.-" evidence="3"/>
<dbReference type="InterPro" id="IPR036412">
    <property type="entry name" value="HAD-like_sf"/>
</dbReference>
<dbReference type="OrthoDB" id="2471595at2"/>
<dbReference type="PANTHER" id="PTHR35134">
    <property type="entry name" value="NUCLEOTIDASE YQFW-RELATED"/>
    <property type="match status" value="1"/>
</dbReference>
<gene>
    <name evidence="5" type="ORF">F8154_05510</name>
</gene>
<evidence type="ECO:0000313" key="6">
    <source>
        <dbReference type="Proteomes" id="UP000432715"/>
    </source>
</evidence>
<dbReference type="InterPro" id="IPR023214">
    <property type="entry name" value="HAD_sf"/>
</dbReference>
<dbReference type="AlphaFoldDB" id="A0A6I0F0F1"/>
<comment type="caution">
    <text evidence="5">The sequence shown here is derived from an EMBL/GenBank/DDBJ whole genome shotgun (WGS) entry which is preliminary data.</text>
</comment>
<keyword evidence="6" id="KW-1185">Reference proteome</keyword>
<evidence type="ECO:0000313" key="5">
    <source>
        <dbReference type="EMBL" id="KAB3535758.1"/>
    </source>
</evidence>
<dbReference type="InterPro" id="IPR052419">
    <property type="entry name" value="5_3-deoxyribonucleotidase-like"/>
</dbReference>
<feature type="active site" description="Proton donor" evidence="4">
    <location>
        <position position="11"/>
    </location>
</feature>
<evidence type="ECO:0000256" key="3">
    <source>
        <dbReference type="PIRNR" id="PIRNR021362"/>
    </source>
</evidence>
<protein>
    <recommendedName>
        <fullName evidence="3">Nucleotidase</fullName>
        <ecNumber evidence="3">3.1.3.-</ecNumber>
    </recommendedName>
</protein>
<dbReference type="InterPro" id="IPR009206">
    <property type="entry name" value="Nucleotidase_putative"/>
</dbReference>
<sequence>MNRLNLCIDIDGTVTGAYDWIPRINNYFNVSLKPKDIKYYEIHRVLGVDSKEYDMFYHQYGEIIHKEASIRTGARKVLQKLYKHNKIHFVTAREEKMRNVTDGWFEKNQIPYHTLSLLGSHNKVQRAKDLACDIFIEDRYENAIQLSNAGFEVLLINCYYNLGSLTKGITRVTNWSEIEDYINKRCNKQLDSYKLAT</sequence>
<proteinExistence type="inferred from homology"/>